<dbReference type="AlphaFoldDB" id="A0A7S3PHQ7"/>
<dbReference type="Gene3D" id="3.40.720.10">
    <property type="entry name" value="Alkaline Phosphatase, subunit A"/>
    <property type="match status" value="1"/>
</dbReference>
<gene>
    <name evidence="1" type="ORF">ASTO00021_LOCUS9410</name>
</gene>
<protein>
    <submittedName>
        <fullName evidence="1">Uncharacterized protein</fullName>
    </submittedName>
</protein>
<sequence>MSNVLLNPDKARTPHEFMFHYCGTNLAAVRHVVNDKVYKFHFATPIWQSEKKPTGLCKECCPYSKFGLNGNGGTLCDCGYGEDLMVHDIPLLYEMNSDKEEKYVIEPPNFPGGESSFFQELEYVKNAIEEHKKTIGKVKNQMYGINPLLQPCCNILNKCTCDRLDYSKHILNQYGSSLATFK</sequence>
<name>A0A7S3PHQ7_9STRA</name>
<dbReference type="InterPro" id="IPR017850">
    <property type="entry name" value="Alkaline_phosphatase_core_sf"/>
</dbReference>
<dbReference type="EMBL" id="HBIN01012498">
    <property type="protein sequence ID" value="CAE0439190.1"/>
    <property type="molecule type" value="Transcribed_RNA"/>
</dbReference>
<reference evidence="1" key="1">
    <citation type="submission" date="2021-01" db="EMBL/GenBank/DDBJ databases">
        <authorList>
            <person name="Corre E."/>
            <person name="Pelletier E."/>
            <person name="Niang G."/>
            <person name="Scheremetjew M."/>
            <person name="Finn R."/>
            <person name="Kale V."/>
            <person name="Holt S."/>
            <person name="Cochrane G."/>
            <person name="Meng A."/>
            <person name="Brown T."/>
            <person name="Cohen L."/>
        </authorList>
    </citation>
    <scope>NUCLEOTIDE SEQUENCE</scope>
    <source>
        <strain evidence="1">GSBS06</strain>
    </source>
</reference>
<dbReference type="Gene3D" id="3.30.1120.10">
    <property type="match status" value="1"/>
</dbReference>
<accession>A0A7S3PHQ7</accession>
<organism evidence="1">
    <name type="scientific">Aplanochytrium stocchinoi</name>
    <dbReference type="NCBI Taxonomy" id="215587"/>
    <lineage>
        <taxon>Eukaryota</taxon>
        <taxon>Sar</taxon>
        <taxon>Stramenopiles</taxon>
        <taxon>Bigyra</taxon>
        <taxon>Labyrinthulomycetes</taxon>
        <taxon>Thraustochytrida</taxon>
        <taxon>Thraustochytriidae</taxon>
        <taxon>Aplanochytrium</taxon>
    </lineage>
</organism>
<dbReference type="Pfam" id="PF14707">
    <property type="entry name" value="Sulfatase_C"/>
    <property type="match status" value="1"/>
</dbReference>
<evidence type="ECO:0000313" key="1">
    <source>
        <dbReference type="EMBL" id="CAE0439190.1"/>
    </source>
</evidence>
<proteinExistence type="predicted"/>